<dbReference type="AlphaFoldDB" id="A0A9D7SB83"/>
<name>A0A9D7SB83_9BACT</name>
<organism evidence="1 2">
    <name type="scientific">Candidatus Defluviibacterium haderslevense</name>
    <dbReference type="NCBI Taxonomy" id="2981993"/>
    <lineage>
        <taxon>Bacteria</taxon>
        <taxon>Pseudomonadati</taxon>
        <taxon>Bacteroidota</taxon>
        <taxon>Saprospiria</taxon>
        <taxon>Saprospirales</taxon>
        <taxon>Saprospiraceae</taxon>
        <taxon>Candidatus Defluviibacterium</taxon>
    </lineage>
</organism>
<evidence type="ECO:0000313" key="2">
    <source>
        <dbReference type="Proteomes" id="UP000808349"/>
    </source>
</evidence>
<dbReference type="Proteomes" id="UP000808349">
    <property type="component" value="Unassembled WGS sequence"/>
</dbReference>
<reference evidence="1 2" key="1">
    <citation type="submission" date="2020-10" db="EMBL/GenBank/DDBJ databases">
        <title>Connecting structure to function with the recovery of over 1000 high-quality activated sludge metagenome-assembled genomes encoding full-length rRNA genes using long-read sequencing.</title>
        <authorList>
            <person name="Singleton C.M."/>
            <person name="Petriglieri F."/>
            <person name="Kristensen J.M."/>
            <person name="Kirkegaard R.H."/>
            <person name="Michaelsen T.Y."/>
            <person name="Andersen M.H."/>
            <person name="Karst S.M."/>
            <person name="Dueholm M.S."/>
            <person name="Nielsen P.H."/>
            <person name="Albertsen M."/>
        </authorList>
    </citation>
    <scope>NUCLEOTIDE SEQUENCE [LARGE SCALE GENOMIC DNA]</scope>
    <source>
        <strain evidence="1">Ribe_18-Q3-R11-54_BAT3C.373</strain>
    </source>
</reference>
<sequence length="57" mass="6686">MHYICFREAWLNFLEKIGGSCLEFVLDWYSAIMDKIDEASDEVCLLTQGSVERPWIL</sequence>
<gene>
    <name evidence="1" type="ORF">IPO85_14730</name>
</gene>
<proteinExistence type="predicted"/>
<dbReference type="EMBL" id="JADKFW010000012">
    <property type="protein sequence ID" value="MBK9718739.1"/>
    <property type="molecule type" value="Genomic_DNA"/>
</dbReference>
<evidence type="ECO:0000313" key="1">
    <source>
        <dbReference type="EMBL" id="MBK9718739.1"/>
    </source>
</evidence>
<comment type="caution">
    <text evidence="1">The sequence shown here is derived from an EMBL/GenBank/DDBJ whole genome shotgun (WGS) entry which is preliminary data.</text>
</comment>
<accession>A0A9D7SB83</accession>
<protein>
    <submittedName>
        <fullName evidence="1">Uncharacterized protein</fullName>
    </submittedName>
</protein>